<evidence type="ECO:0000256" key="11">
    <source>
        <dbReference type="PROSITE-ProRule" id="PRU00192"/>
    </source>
</evidence>
<evidence type="ECO:0000313" key="18">
    <source>
        <dbReference type="WBParaSite" id="MCU_003534-RD"/>
    </source>
</evidence>
<dbReference type="PROSITE" id="PS00109">
    <property type="entry name" value="PROTEIN_KINASE_TYR"/>
    <property type="match status" value="1"/>
</dbReference>
<feature type="region of interest" description="Disordered" evidence="14">
    <location>
        <begin position="670"/>
        <end position="853"/>
    </location>
</feature>
<dbReference type="FunFam" id="1.10.510.10:FF:000554">
    <property type="entry name" value="Predicted protein"/>
    <property type="match status" value="1"/>
</dbReference>
<evidence type="ECO:0000256" key="12">
    <source>
        <dbReference type="PROSITE-ProRule" id="PRU10141"/>
    </source>
</evidence>
<dbReference type="InterPro" id="IPR001245">
    <property type="entry name" value="Ser-Thr/Tyr_kinase_cat_dom"/>
</dbReference>
<dbReference type="FunFam" id="3.30.200.20:FF:000037">
    <property type="entry name" value="Tyrosine-protein kinase"/>
    <property type="match status" value="1"/>
</dbReference>
<dbReference type="SMART" id="SM00219">
    <property type="entry name" value="TyrKc"/>
    <property type="match status" value="1"/>
</dbReference>
<dbReference type="PROSITE" id="PS00107">
    <property type="entry name" value="PROTEIN_KINASE_ATP"/>
    <property type="match status" value="1"/>
</dbReference>
<reference evidence="18" key="1">
    <citation type="submission" date="2019-11" db="UniProtKB">
        <authorList>
            <consortium name="WormBaseParasite"/>
        </authorList>
    </citation>
    <scope>IDENTIFICATION</scope>
</reference>
<dbReference type="GO" id="GO:0004715">
    <property type="term" value="F:non-membrane spanning protein tyrosine kinase activity"/>
    <property type="evidence" value="ECO:0007669"/>
    <property type="project" value="UniProtKB-EC"/>
</dbReference>
<dbReference type="InterPro" id="IPR017441">
    <property type="entry name" value="Protein_kinase_ATP_BS"/>
</dbReference>
<feature type="compositionally biased region" description="Polar residues" evidence="14">
    <location>
        <begin position="687"/>
        <end position="697"/>
    </location>
</feature>
<evidence type="ECO:0000256" key="9">
    <source>
        <dbReference type="ARBA" id="ARBA00051245"/>
    </source>
</evidence>
<comment type="similarity">
    <text evidence="13">Belongs to the protein kinase superfamily. Tyr protein kinase family.</text>
</comment>
<accession>A0A5K3EYM5</accession>
<evidence type="ECO:0000256" key="8">
    <source>
        <dbReference type="ARBA" id="ARBA00023137"/>
    </source>
</evidence>
<dbReference type="InterPro" id="IPR020635">
    <property type="entry name" value="Tyr_kinase_cat_dom"/>
</dbReference>
<dbReference type="Pfam" id="PF07714">
    <property type="entry name" value="PK_Tyr_Ser-Thr"/>
    <property type="match status" value="1"/>
</dbReference>
<evidence type="ECO:0000256" key="3">
    <source>
        <dbReference type="ARBA" id="ARBA00022679"/>
    </source>
</evidence>
<sequence>MGSSIGKSASSKDGSVKTEMSSNSNLQSDDISVGGACAAPFSAEKQILPSKTSFNSPGPVEQCIMIVLYDFTATLESQLTVKRGELVRLLGYSPAGDWSEVEAPYRLPNRTPRVAWGGVGSWVRGWVPTSYLTEHVAPCGGGVGDYQRDEVAYPWYHGAVSRHAAEQLLRSGITGSYLVRESESAPGQLSVTVRNLGRVYHYRISRDSSGWFFITETHRFPTVVQLIHHHSQAADGLICPLLYPAAKREQPALRGTIQASSGLDNCGVGLDDWEIDRSEIMMRNKLGWGQYGDVYEALWRRHNSIVAVKTLKQDVNLNLNDFLAEASIMKNLQHKNLVRLLGVCTREPPYYIVTEYMPHGNLLNYLRQRSPGELTPPVLLYMAVQIASGMAYLEANNFIHRDLAARNCLVGEQHTIKVADFGLARYMRLHEDTYTARNGAKFPIKWTAPEGLAYFRFSSKSDVWAFGVVLWELATYGLSPYPGVELHGVYQLLEKGYRMQRPHGCPEPVYNIMLRCWSWEAADRPSFAEVRAELEEMWRTIDMGEAVAEELAKQSALSGNTDHLRQHPHFATDADAHAMAAITSPHQPVQLLSGRKRSRRRHDAGASSPSTSTSSATSVETDGEDGDDESEEAHPLGSEHGVHNSASNWNATRACGNCYQGDYVGGGSGSGGGGVGAPASDLPLPTAGSSSRDSQLSAPACLPSPQQRPAPHAYHGLHQHPHRLHHHRQQQQQHVDFGRVAPRRRGPSHAPKRPDESSLRCPVRQKEKTITPAESGVGESIVSADSPGCDIAPRQRDEETALATSGLRRNHGPTTETGDLPGNSCCPTPTGDLTDGDLAKPMSFSATADDGQVKRGGRLNAEAVTQFTTLPAQDRITRYLESLGELGGTDGERGQQVNRSQQIQLIPDGFPKFPPPPPIPPPAQSHRNLRQSAERHRNQVGRSVSCYQTVPNVQLPVTNCLQQETTPPISLPLSPDTIDRSDVDDPCITPTDDVYQAPNLTPENDVVCEEDEEEEESGLEGSKEHQLTARLNNLSLQANELSSACPQLTTELSALSNQLSACREQIEGRLRRGKTGEGSAAEDQCLMGISQALRQIQQALSNMKARVDSLQPSPFIAAVSS</sequence>
<dbReference type="GO" id="GO:0005524">
    <property type="term" value="F:ATP binding"/>
    <property type="evidence" value="ECO:0007669"/>
    <property type="project" value="UniProtKB-UniRule"/>
</dbReference>
<feature type="compositionally biased region" description="Basic and acidic residues" evidence="14">
    <location>
        <begin position="752"/>
        <end position="769"/>
    </location>
</feature>
<protein>
    <recommendedName>
        <fullName evidence="13">Tyrosine-protein kinase</fullName>
        <ecNumber evidence="13">2.7.10.2</ecNumber>
    </recommendedName>
</protein>
<feature type="domain" description="SH3" evidence="16">
    <location>
        <begin position="60"/>
        <end position="137"/>
    </location>
</feature>
<keyword evidence="7 10" id="KW-0727">SH2 domain</keyword>
<dbReference type="CDD" id="cd09935">
    <property type="entry name" value="SH2_ABL"/>
    <property type="match status" value="1"/>
</dbReference>
<evidence type="ECO:0000256" key="2">
    <source>
        <dbReference type="ARBA" id="ARBA00022553"/>
    </source>
</evidence>
<dbReference type="InterPro" id="IPR001452">
    <property type="entry name" value="SH3_domain"/>
</dbReference>
<dbReference type="InterPro" id="IPR000980">
    <property type="entry name" value="SH2"/>
</dbReference>
<feature type="compositionally biased region" description="Low complexity" evidence="14">
    <location>
        <begin position="605"/>
        <end position="620"/>
    </location>
</feature>
<keyword evidence="3 13" id="KW-0808">Transferase</keyword>
<dbReference type="SUPFAM" id="SSF50044">
    <property type="entry name" value="SH3-domain"/>
    <property type="match status" value="1"/>
</dbReference>
<feature type="compositionally biased region" description="Basic residues" evidence="14">
    <location>
        <begin position="715"/>
        <end position="729"/>
    </location>
</feature>
<dbReference type="EC" id="2.7.10.2" evidence="13"/>
<feature type="region of interest" description="Disordered" evidence="14">
    <location>
        <begin position="584"/>
        <end position="645"/>
    </location>
</feature>
<keyword evidence="8 13" id="KW-0829">Tyrosine-protein kinase</keyword>
<evidence type="ECO:0000259" key="16">
    <source>
        <dbReference type="PROSITE" id="PS50002"/>
    </source>
</evidence>
<dbReference type="Gene3D" id="3.30.505.10">
    <property type="entry name" value="SH2 domain"/>
    <property type="match status" value="1"/>
</dbReference>
<dbReference type="WBParaSite" id="MCU_003534-RD">
    <property type="protein sequence ID" value="MCU_003534-RD"/>
    <property type="gene ID" value="MCU_003534"/>
</dbReference>
<comment type="catalytic activity">
    <reaction evidence="9 13">
        <text>L-tyrosyl-[protein] + ATP = O-phospho-L-tyrosyl-[protein] + ADP + H(+)</text>
        <dbReference type="Rhea" id="RHEA:10596"/>
        <dbReference type="Rhea" id="RHEA-COMP:10136"/>
        <dbReference type="Rhea" id="RHEA-COMP:20101"/>
        <dbReference type="ChEBI" id="CHEBI:15378"/>
        <dbReference type="ChEBI" id="CHEBI:30616"/>
        <dbReference type="ChEBI" id="CHEBI:46858"/>
        <dbReference type="ChEBI" id="CHEBI:61978"/>
        <dbReference type="ChEBI" id="CHEBI:456216"/>
        <dbReference type="EC" id="2.7.10.2"/>
    </reaction>
</comment>
<evidence type="ECO:0000256" key="4">
    <source>
        <dbReference type="ARBA" id="ARBA00022741"/>
    </source>
</evidence>
<dbReference type="InterPro" id="IPR035837">
    <property type="entry name" value="ABL_SH2"/>
</dbReference>
<keyword evidence="5 13" id="KW-0418">Kinase</keyword>
<feature type="compositionally biased region" description="Basic residues" evidence="14">
    <location>
        <begin position="741"/>
        <end position="751"/>
    </location>
</feature>
<feature type="binding site" evidence="12">
    <location>
        <position position="309"/>
    </location>
    <ligand>
        <name>ATP</name>
        <dbReference type="ChEBI" id="CHEBI:30616"/>
    </ligand>
</feature>
<dbReference type="Gene3D" id="3.30.200.20">
    <property type="entry name" value="Phosphorylase Kinase, domain 1"/>
    <property type="match status" value="1"/>
</dbReference>
<dbReference type="Gene3D" id="1.10.510.10">
    <property type="entry name" value="Transferase(Phosphotransferase) domain 1"/>
    <property type="match status" value="1"/>
</dbReference>
<evidence type="ECO:0000256" key="7">
    <source>
        <dbReference type="ARBA" id="ARBA00022999"/>
    </source>
</evidence>
<dbReference type="Pfam" id="PF00017">
    <property type="entry name" value="SH2"/>
    <property type="match status" value="1"/>
</dbReference>
<evidence type="ECO:0000256" key="10">
    <source>
        <dbReference type="PROSITE-ProRule" id="PRU00191"/>
    </source>
</evidence>
<dbReference type="PROSITE" id="PS50011">
    <property type="entry name" value="PROTEIN_KINASE_DOM"/>
    <property type="match status" value="1"/>
</dbReference>
<dbReference type="AlphaFoldDB" id="A0A5K3EYM5"/>
<evidence type="ECO:0000256" key="14">
    <source>
        <dbReference type="SAM" id="MobiDB-lite"/>
    </source>
</evidence>
<keyword evidence="6 12" id="KW-0067">ATP-binding</keyword>
<dbReference type="InterPro" id="IPR000719">
    <property type="entry name" value="Prot_kinase_dom"/>
</dbReference>
<dbReference type="InterPro" id="IPR036860">
    <property type="entry name" value="SH2_dom_sf"/>
</dbReference>
<evidence type="ECO:0000256" key="5">
    <source>
        <dbReference type="ARBA" id="ARBA00022777"/>
    </source>
</evidence>
<dbReference type="SMART" id="SM00252">
    <property type="entry name" value="SH2"/>
    <property type="match status" value="1"/>
</dbReference>
<organism evidence="18">
    <name type="scientific">Mesocestoides corti</name>
    <name type="common">Flatworm</name>
    <dbReference type="NCBI Taxonomy" id="53468"/>
    <lineage>
        <taxon>Eukaryota</taxon>
        <taxon>Metazoa</taxon>
        <taxon>Spiralia</taxon>
        <taxon>Lophotrochozoa</taxon>
        <taxon>Platyhelminthes</taxon>
        <taxon>Cestoda</taxon>
        <taxon>Eucestoda</taxon>
        <taxon>Cyclophyllidea</taxon>
        <taxon>Mesocestoididae</taxon>
        <taxon>Mesocestoides</taxon>
    </lineage>
</organism>
<dbReference type="InterPro" id="IPR011009">
    <property type="entry name" value="Kinase-like_dom_sf"/>
</dbReference>
<dbReference type="SMART" id="SM00326">
    <property type="entry name" value="SH3"/>
    <property type="match status" value="1"/>
</dbReference>
<dbReference type="InterPro" id="IPR036028">
    <property type="entry name" value="SH3-like_dom_sf"/>
</dbReference>
<dbReference type="InterPro" id="IPR050198">
    <property type="entry name" value="Non-receptor_tyrosine_kinases"/>
</dbReference>
<evidence type="ECO:0000256" key="1">
    <source>
        <dbReference type="ARBA" id="ARBA00022443"/>
    </source>
</evidence>
<dbReference type="PRINTS" id="PR00401">
    <property type="entry name" value="SH2DOMAIN"/>
</dbReference>
<evidence type="ECO:0000256" key="13">
    <source>
        <dbReference type="RuleBase" id="RU362096"/>
    </source>
</evidence>
<dbReference type="SUPFAM" id="SSF55550">
    <property type="entry name" value="SH2 domain"/>
    <property type="match status" value="1"/>
</dbReference>
<feature type="region of interest" description="Disordered" evidence="14">
    <location>
        <begin position="1"/>
        <end position="27"/>
    </location>
</feature>
<evidence type="ECO:0000259" key="17">
    <source>
        <dbReference type="PROSITE" id="PS50011"/>
    </source>
</evidence>
<name>A0A5K3EYM5_MESCO</name>
<dbReference type="CDD" id="cd11850">
    <property type="entry name" value="SH3_Abl"/>
    <property type="match status" value="1"/>
</dbReference>
<feature type="compositionally biased region" description="Acidic residues" evidence="14">
    <location>
        <begin position="621"/>
        <end position="631"/>
    </location>
</feature>
<keyword evidence="2" id="KW-0597">Phosphoprotein</keyword>
<dbReference type="PROSITE" id="PS50001">
    <property type="entry name" value="SH2"/>
    <property type="match status" value="1"/>
</dbReference>
<dbReference type="SUPFAM" id="SSF56112">
    <property type="entry name" value="Protein kinase-like (PK-like)"/>
    <property type="match status" value="1"/>
</dbReference>
<proteinExistence type="inferred from homology"/>
<dbReference type="PANTHER" id="PTHR24418">
    <property type="entry name" value="TYROSINE-PROTEIN KINASE"/>
    <property type="match status" value="1"/>
</dbReference>
<evidence type="ECO:0000259" key="15">
    <source>
        <dbReference type="PROSITE" id="PS50001"/>
    </source>
</evidence>
<keyword evidence="1 11" id="KW-0728">SH3 domain</keyword>
<evidence type="ECO:0000256" key="6">
    <source>
        <dbReference type="ARBA" id="ARBA00022840"/>
    </source>
</evidence>
<dbReference type="Gene3D" id="2.30.30.40">
    <property type="entry name" value="SH3 Domains"/>
    <property type="match status" value="1"/>
</dbReference>
<dbReference type="PRINTS" id="PR00109">
    <property type="entry name" value="TYRKINASE"/>
</dbReference>
<feature type="domain" description="SH2" evidence="15">
    <location>
        <begin position="155"/>
        <end position="245"/>
    </location>
</feature>
<dbReference type="InterPro" id="IPR008266">
    <property type="entry name" value="Tyr_kinase_AS"/>
</dbReference>
<keyword evidence="4 12" id="KW-0547">Nucleotide-binding</keyword>
<dbReference type="PROSITE" id="PS50002">
    <property type="entry name" value="SH3"/>
    <property type="match status" value="1"/>
</dbReference>
<feature type="domain" description="Protein kinase" evidence="17">
    <location>
        <begin position="280"/>
        <end position="539"/>
    </location>
</feature>